<evidence type="ECO:0000313" key="1">
    <source>
        <dbReference type="EMBL" id="VGO14576.1"/>
    </source>
</evidence>
<protein>
    <recommendedName>
        <fullName evidence="3">CBM-cenC domain-containing protein</fullName>
    </recommendedName>
</protein>
<accession>A0A6C2U599</accession>
<dbReference type="Proteomes" id="UP000366872">
    <property type="component" value="Unassembled WGS sequence"/>
</dbReference>
<evidence type="ECO:0000313" key="2">
    <source>
        <dbReference type="Proteomes" id="UP000366872"/>
    </source>
</evidence>
<dbReference type="EMBL" id="CAAHFG010000001">
    <property type="protein sequence ID" value="VGO14576.1"/>
    <property type="molecule type" value="Genomic_DNA"/>
</dbReference>
<sequence>MKSSFESGDFTGWTIQGKGWSIYAKAASNGEKSAMCSIAKGDAPEMKACVRTIAKADAGWVVKGSVDVAGKIKGNSKATVVLMCIDAEGKTLRESKKVITKPSATFQTITLSDFVVPSGTAETYLMLVVETIKTSTAKEWWRFDNVVVEVE</sequence>
<dbReference type="Gene3D" id="2.60.120.260">
    <property type="entry name" value="Galactose-binding domain-like"/>
    <property type="match status" value="1"/>
</dbReference>
<proteinExistence type="predicted"/>
<dbReference type="RefSeq" id="WP_136080047.1">
    <property type="nucleotide sequence ID" value="NZ_CAAHFG010000001.1"/>
</dbReference>
<organism evidence="1 2">
    <name type="scientific">Pontiella desulfatans</name>
    <dbReference type="NCBI Taxonomy" id="2750659"/>
    <lineage>
        <taxon>Bacteria</taxon>
        <taxon>Pseudomonadati</taxon>
        <taxon>Kiritimatiellota</taxon>
        <taxon>Kiritimatiellia</taxon>
        <taxon>Kiritimatiellales</taxon>
        <taxon>Pontiellaceae</taxon>
        <taxon>Pontiella</taxon>
    </lineage>
</organism>
<dbReference type="AlphaFoldDB" id="A0A6C2U599"/>
<reference evidence="1 2" key="1">
    <citation type="submission" date="2019-04" db="EMBL/GenBank/DDBJ databases">
        <authorList>
            <person name="Van Vliet M D."/>
        </authorList>
    </citation>
    <scope>NUCLEOTIDE SEQUENCE [LARGE SCALE GENOMIC DNA]</scope>
    <source>
        <strain evidence="1 2">F1</strain>
    </source>
</reference>
<keyword evidence="2" id="KW-1185">Reference proteome</keyword>
<name>A0A6C2U599_PONDE</name>
<gene>
    <name evidence="1" type="ORF">PDESU_03139</name>
</gene>
<evidence type="ECO:0008006" key="3">
    <source>
        <dbReference type="Google" id="ProtNLM"/>
    </source>
</evidence>